<gene>
    <name evidence="1" type="ORF">CJ030_MR1G025655</name>
</gene>
<organism evidence="1 2">
    <name type="scientific">Morella rubra</name>
    <name type="common">Chinese bayberry</name>
    <dbReference type="NCBI Taxonomy" id="262757"/>
    <lineage>
        <taxon>Eukaryota</taxon>
        <taxon>Viridiplantae</taxon>
        <taxon>Streptophyta</taxon>
        <taxon>Embryophyta</taxon>
        <taxon>Tracheophyta</taxon>
        <taxon>Spermatophyta</taxon>
        <taxon>Magnoliopsida</taxon>
        <taxon>eudicotyledons</taxon>
        <taxon>Gunneridae</taxon>
        <taxon>Pentapetalae</taxon>
        <taxon>rosids</taxon>
        <taxon>fabids</taxon>
        <taxon>Fagales</taxon>
        <taxon>Myricaceae</taxon>
        <taxon>Morella</taxon>
    </lineage>
</organism>
<name>A0A6A1WRY5_9ROSI</name>
<sequence length="358" mass="40860">MASILPSDDQNQRKPALIQQRPLMLKDCLRDDFLRSCSSNGFKSFPRRQCCTSLRFLLEVDLKVTMKQRLLSRSRSKAAASTTISALQRASASVINAVKKKLPFHSCKSSSPSIRNGGSRKGLLPRSLSRKLFFKRSFCKKASHKEPCSTSSQENIAFDNKEEKPTERKAQELLGLIKNNSSLYDAKLKGANVVLDFFRETIEEANSNYARTTSGCNVFEHEALKVAEDWLSGNPQEMLLGWEVQDGRKAYVRDMEKGGRWRTWVEEEEVVALDIAIEDEVLPVMIMGAFIPGLRRKYPVHEYISAMLQSWMPFLGNLQEAIFTTNPDTTQDAEYQQYLQDPYDESDIEPWVYECENK</sequence>
<dbReference type="PANTHER" id="PTHR33623:SF4">
    <property type="entry name" value="DUF4378 DOMAIN-CONTAINING PROTEIN"/>
    <property type="match status" value="1"/>
</dbReference>
<dbReference type="OrthoDB" id="668456at2759"/>
<evidence type="ECO:0000313" key="2">
    <source>
        <dbReference type="Proteomes" id="UP000516437"/>
    </source>
</evidence>
<dbReference type="EMBL" id="RXIC02000019">
    <property type="protein sequence ID" value="KAB1226538.1"/>
    <property type="molecule type" value="Genomic_DNA"/>
</dbReference>
<reference evidence="1 2" key="1">
    <citation type="journal article" date="2019" name="Plant Biotechnol. J.">
        <title>The red bayberry genome and genetic basis of sex determination.</title>
        <authorList>
            <person name="Jia H.M."/>
            <person name="Jia H.J."/>
            <person name="Cai Q.L."/>
            <person name="Wang Y."/>
            <person name="Zhao H.B."/>
            <person name="Yang W.F."/>
            <person name="Wang G.Y."/>
            <person name="Li Y.H."/>
            <person name="Zhan D.L."/>
            <person name="Shen Y.T."/>
            <person name="Niu Q.F."/>
            <person name="Chang L."/>
            <person name="Qiu J."/>
            <person name="Zhao L."/>
            <person name="Xie H.B."/>
            <person name="Fu W.Y."/>
            <person name="Jin J."/>
            <person name="Li X.W."/>
            <person name="Jiao Y."/>
            <person name="Zhou C.C."/>
            <person name="Tu T."/>
            <person name="Chai C.Y."/>
            <person name="Gao J.L."/>
            <person name="Fan L.J."/>
            <person name="van de Weg E."/>
            <person name="Wang J.Y."/>
            <person name="Gao Z.S."/>
        </authorList>
    </citation>
    <scope>NUCLEOTIDE SEQUENCE [LARGE SCALE GENOMIC DNA]</scope>
    <source>
        <tissue evidence="1">Leaves</tissue>
    </source>
</reference>
<keyword evidence="2" id="KW-1185">Reference proteome</keyword>
<evidence type="ECO:0000313" key="1">
    <source>
        <dbReference type="EMBL" id="KAB1226538.1"/>
    </source>
</evidence>
<keyword evidence="1" id="KW-0813">Transport</keyword>
<keyword evidence="1" id="KW-0762">Sugar transport</keyword>
<proteinExistence type="predicted"/>
<comment type="caution">
    <text evidence="1">The sequence shown here is derived from an EMBL/GenBank/DDBJ whole genome shotgun (WGS) entry which is preliminary data.</text>
</comment>
<dbReference type="Proteomes" id="UP000516437">
    <property type="component" value="Chromosome 1"/>
</dbReference>
<dbReference type="AlphaFoldDB" id="A0A6A1WRY5"/>
<dbReference type="PANTHER" id="PTHR33623">
    <property type="entry name" value="OS04G0572500 PROTEIN"/>
    <property type="match status" value="1"/>
</dbReference>
<accession>A0A6A1WRY5</accession>
<protein>
    <submittedName>
        <fullName evidence="1">UDP-galactose/UDP-glucose transporter 4</fullName>
    </submittedName>
</protein>